<name>A0ABU3KSN8_9BURK</name>
<dbReference type="Proteomes" id="UP001321700">
    <property type="component" value="Unassembled WGS sequence"/>
</dbReference>
<gene>
    <name evidence="1" type="ORF">RAE19_19200</name>
</gene>
<dbReference type="RefSeq" id="WP_313876429.1">
    <property type="nucleotide sequence ID" value="NZ_JAVBIK010000003.1"/>
</dbReference>
<reference evidence="1 2" key="1">
    <citation type="submission" date="2023-08" db="EMBL/GenBank/DDBJ databases">
        <title>Rhodoferax potami sp. nov. and Rhodoferax mekongensis sp. nov., isolated from the Mekong River in Thailand.</title>
        <authorList>
            <person name="Kitikhun S."/>
            <person name="Charoenyingcharoen P."/>
            <person name="Siriarchawattana P."/>
            <person name="Likhitrattanapisal S."/>
            <person name="Nilsakha T."/>
            <person name="Chanpet A."/>
            <person name="Rattanawaree P."/>
            <person name="Ingsriswang S."/>
        </authorList>
    </citation>
    <scope>NUCLEOTIDE SEQUENCE [LARGE SCALE GENOMIC DNA]</scope>
    <source>
        <strain evidence="1 2">TBRC 17660</strain>
    </source>
</reference>
<sequence length="60" mass="6670">MAQAWKAKRIEYRDTGLLPIQAAVKANRKEEGLRLLKAKVAPPYEEVLPPHEQVGTNSTG</sequence>
<protein>
    <submittedName>
        <fullName evidence="1">Uncharacterized protein</fullName>
    </submittedName>
</protein>
<evidence type="ECO:0000313" key="2">
    <source>
        <dbReference type="Proteomes" id="UP001321700"/>
    </source>
</evidence>
<proteinExistence type="predicted"/>
<accession>A0ABU3KSN8</accession>
<keyword evidence="2" id="KW-1185">Reference proteome</keyword>
<evidence type="ECO:0000313" key="1">
    <source>
        <dbReference type="EMBL" id="MDT7520767.1"/>
    </source>
</evidence>
<comment type="caution">
    <text evidence="1">The sequence shown here is derived from an EMBL/GenBank/DDBJ whole genome shotgun (WGS) entry which is preliminary data.</text>
</comment>
<dbReference type="EMBL" id="JAVBIK010000003">
    <property type="protein sequence ID" value="MDT7520767.1"/>
    <property type="molecule type" value="Genomic_DNA"/>
</dbReference>
<organism evidence="1 2">
    <name type="scientific">Rhodoferax potami</name>
    <dbReference type="NCBI Taxonomy" id="3068338"/>
    <lineage>
        <taxon>Bacteria</taxon>
        <taxon>Pseudomonadati</taxon>
        <taxon>Pseudomonadota</taxon>
        <taxon>Betaproteobacteria</taxon>
        <taxon>Burkholderiales</taxon>
        <taxon>Comamonadaceae</taxon>
        <taxon>Rhodoferax</taxon>
    </lineage>
</organism>